<dbReference type="Pfam" id="PF00412">
    <property type="entry name" value="LIM"/>
    <property type="match status" value="1"/>
</dbReference>
<dbReference type="GO" id="GO:0045944">
    <property type="term" value="P:positive regulation of transcription by RNA polymerase II"/>
    <property type="evidence" value="ECO:0007669"/>
    <property type="project" value="TreeGrafter"/>
</dbReference>
<accession>A0A915DYJ1</accession>
<evidence type="ECO:0000256" key="2">
    <source>
        <dbReference type="ARBA" id="ARBA00022737"/>
    </source>
</evidence>
<proteinExistence type="predicted"/>
<evidence type="ECO:0000259" key="6">
    <source>
        <dbReference type="PROSITE" id="PS50023"/>
    </source>
</evidence>
<dbReference type="GO" id="GO:0005634">
    <property type="term" value="C:nucleus"/>
    <property type="evidence" value="ECO:0007669"/>
    <property type="project" value="TreeGrafter"/>
</dbReference>
<feature type="domain" description="LIM zinc-binding" evidence="6">
    <location>
        <begin position="5"/>
        <end position="71"/>
    </location>
</feature>
<dbReference type="GO" id="GO:0140297">
    <property type="term" value="F:DNA-binding transcription factor binding"/>
    <property type="evidence" value="ECO:0007669"/>
    <property type="project" value="TreeGrafter"/>
</dbReference>
<organism evidence="7 8">
    <name type="scientific">Ditylenchus dipsaci</name>
    <dbReference type="NCBI Taxonomy" id="166011"/>
    <lineage>
        <taxon>Eukaryota</taxon>
        <taxon>Metazoa</taxon>
        <taxon>Ecdysozoa</taxon>
        <taxon>Nematoda</taxon>
        <taxon>Chromadorea</taxon>
        <taxon>Rhabditida</taxon>
        <taxon>Tylenchina</taxon>
        <taxon>Tylenchomorpha</taxon>
        <taxon>Sphaerularioidea</taxon>
        <taxon>Anguinidae</taxon>
        <taxon>Anguininae</taxon>
        <taxon>Ditylenchus</taxon>
    </lineage>
</organism>
<dbReference type="SMART" id="SM00132">
    <property type="entry name" value="LIM"/>
    <property type="match status" value="1"/>
</dbReference>
<keyword evidence="2" id="KW-0677">Repeat</keyword>
<sequence>MSQQNVCAACAKPIEDQFFLTAIGRHWHDDCLRCICCNCRLAELGWTFIGKRQCYCVGVTTSDCLELVVNAPFVCSPLVLQSGS</sequence>
<evidence type="ECO:0000256" key="4">
    <source>
        <dbReference type="ARBA" id="ARBA00023038"/>
    </source>
</evidence>
<evidence type="ECO:0000313" key="7">
    <source>
        <dbReference type="Proteomes" id="UP000887574"/>
    </source>
</evidence>
<keyword evidence="7" id="KW-1185">Reference proteome</keyword>
<dbReference type="InterPro" id="IPR050945">
    <property type="entry name" value="LMO_RBTN_TF"/>
</dbReference>
<protein>
    <submittedName>
        <fullName evidence="8">LIM zinc-binding domain-containing protein</fullName>
    </submittedName>
</protein>
<keyword evidence="3 5" id="KW-0862">Zinc</keyword>
<reference evidence="8" key="1">
    <citation type="submission" date="2022-11" db="UniProtKB">
        <authorList>
            <consortium name="WormBaseParasite"/>
        </authorList>
    </citation>
    <scope>IDENTIFICATION</scope>
</reference>
<name>A0A915DYJ1_9BILA</name>
<dbReference type="Gene3D" id="2.10.110.10">
    <property type="entry name" value="Cysteine Rich Protein"/>
    <property type="match status" value="1"/>
</dbReference>
<dbReference type="Proteomes" id="UP000887574">
    <property type="component" value="Unplaced"/>
</dbReference>
<dbReference type="InterPro" id="IPR001781">
    <property type="entry name" value="Znf_LIM"/>
</dbReference>
<dbReference type="PANTHER" id="PTHR45787:SF1">
    <property type="entry name" value="LIM ZINC-BINDING DOMAIN-CONTAINING PROTEIN"/>
    <property type="match status" value="1"/>
</dbReference>
<dbReference type="WBParaSite" id="jg2482">
    <property type="protein sequence ID" value="jg2482"/>
    <property type="gene ID" value="jg2482"/>
</dbReference>
<dbReference type="GO" id="GO:0003713">
    <property type="term" value="F:transcription coactivator activity"/>
    <property type="evidence" value="ECO:0007669"/>
    <property type="project" value="TreeGrafter"/>
</dbReference>
<dbReference type="PANTHER" id="PTHR45787">
    <property type="entry name" value="LD11652P"/>
    <property type="match status" value="1"/>
</dbReference>
<evidence type="ECO:0000256" key="1">
    <source>
        <dbReference type="ARBA" id="ARBA00022723"/>
    </source>
</evidence>
<dbReference type="GO" id="GO:0046872">
    <property type="term" value="F:metal ion binding"/>
    <property type="evidence" value="ECO:0007669"/>
    <property type="project" value="UniProtKB-KW"/>
</dbReference>
<evidence type="ECO:0000256" key="5">
    <source>
        <dbReference type="PROSITE-ProRule" id="PRU00125"/>
    </source>
</evidence>
<dbReference type="PROSITE" id="PS50023">
    <property type="entry name" value="LIM_DOMAIN_2"/>
    <property type="match status" value="1"/>
</dbReference>
<evidence type="ECO:0000256" key="3">
    <source>
        <dbReference type="ARBA" id="ARBA00022833"/>
    </source>
</evidence>
<dbReference type="SUPFAM" id="SSF57716">
    <property type="entry name" value="Glucocorticoid receptor-like (DNA-binding domain)"/>
    <property type="match status" value="1"/>
</dbReference>
<dbReference type="PROSITE" id="PS00478">
    <property type="entry name" value="LIM_DOMAIN_1"/>
    <property type="match status" value="1"/>
</dbReference>
<dbReference type="AlphaFoldDB" id="A0A915DYJ1"/>
<keyword evidence="1 5" id="KW-0479">Metal-binding</keyword>
<evidence type="ECO:0000313" key="8">
    <source>
        <dbReference type="WBParaSite" id="jg2482"/>
    </source>
</evidence>
<keyword evidence="4 5" id="KW-0440">LIM domain</keyword>